<evidence type="ECO:0000256" key="4">
    <source>
        <dbReference type="ARBA" id="ARBA00011233"/>
    </source>
</evidence>
<keyword evidence="5 9" id="KW-0479">Metal-binding</keyword>
<dbReference type="EC" id="4.1.3.17" evidence="9"/>
<comment type="caution">
    <text evidence="10">The sequence shown here is derived from an EMBL/GenBank/DDBJ whole genome shotgun (WGS) entry which is preliminary data.</text>
</comment>
<dbReference type="PANTHER" id="PTHR33254:SF4">
    <property type="entry name" value="4-HYDROXY-4-METHYL-2-OXOGLUTARATE ALDOLASE 3-RELATED"/>
    <property type="match status" value="1"/>
</dbReference>
<sequence>MAEAVTPVPTADLVDSYGDALESIPVQFRRFGTVSRFAGRVVTVKCQEDNALLKATLSDHEDPVGRVLVVDGGGSLRTALVGDLIAGIAVDRGWAGLVINGAIRDSVAIDALPIGVKALGTNPRKSGKTGAGKVGVSIVIGGIIIRPGQVLHSDEDGIVVLPAD</sequence>
<dbReference type="EMBL" id="BAABAB010000016">
    <property type="protein sequence ID" value="GAA3621631.1"/>
    <property type="molecule type" value="Genomic_DNA"/>
</dbReference>
<dbReference type="InterPro" id="IPR010203">
    <property type="entry name" value="RraA"/>
</dbReference>
<organism evidence="10 11">
    <name type="scientific">Microlunatus ginsengisoli</name>
    <dbReference type="NCBI Taxonomy" id="363863"/>
    <lineage>
        <taxon>Bacteria</taxon>
        <taxon>Bacillati</taxon>
        <taxon>Actinomycetota</taxon>
        <taxon>Actinomycetes</taxon>
        <taxon>Propionibacteriales</taxon>
        <taxon>Propionibacteriaceae</taxon>
        <taxon>Microlunatus</taxon>
    </lineage>
</organism>
<gene>
    <name evidence="10" type="primary">rraA</name>
    <name evidence="10" type="ORF">GCM10022236_25000</name>
</gene>
<dbReference type="InterPro" id="IPR005493">
    <property type="entry name" value="RraA/RraA-like"/>
</dbReference>
<dbReference type="CDD" id="cd16841">
    <property type="entry name" value="RraA_family"/>
    <property type="match status" value="1"/>
</dbReference>
<comment type="subunit">
    <text evidence="4 9">Homotrimer.</text>
</comment>
<comment type="catalytic activity">
    <reaction evidence="1 9">
        <text>4-hydroxy-4-methyl-2-oxoglutarate = 2 pyruvate</text>
        <dbReference type="Rhea" id="RHEA:22748"/>
        <dbReference type="ChEBI" id="CHEBI:15361"/>
        <dbReference type="ChEBI" id="CHEBI:58276"/>
        <dbReference type="EC" id="4.1.3.17"/>
    </reaction>
</comment>
<evidence type="ECO:0000313" key="11">
    <source>
        <dbReference type="Proteomes" id="UP001501490"/>
    </source>
</evidence>
<evidence type="ECO:0000256" key="2">
    <source>
        <dbReference type="ARBA" id="ARBA00001968"/>
    </source>
</evidence>
<dbReference type="SUPFAM" id="SSF89562">
    <property type="entry name" value="RraA-like"/>
    <property type="match status" value="1"/>
</dbReference>
<evidence type="ECO:0000256" key="1">
    <source>
        <dbReference type="ARBA" id="ARBA00001342"/>
    </source>
</evidence>
<dbReference type="NCBIfam" id="NF006875">
    <property type="entry name" value="PRK09372.1"/>
    <property type="match status" value="1"/>
</dbReference>
<evidence type="ECO:0000313" key="10">
    <source>
        <dbReference type="EMBL" id="GAA3621631.1"/>
    </source>
</evidence>
<keyword evidence="6 9" id="KW-0456">Lyase</keyword>
<evidence type="ECO:0000256" key="9">
    <source>
        <dbReference type="RuleBase" id="RU004338"/>
    </source>
</evidence>
<evidence type="ECO:0000256" key="7">
    <source>
        <dbReference type="ARBA" id="ARBA00025046"/>
    </source>
</evidence>
<evidence type="ECO:0000256" key="8">
    <source>
        <dbReference type="ARBA" id="ARBA00047973"/>
    </source>
</evidence>
<dbReference type="InterPro" id="IPR036704">
    <property type="entry name" value="RraA/RraA-like_sf"/>
</dbReference>
<comment type="cofactor">
    <cofactor evidence="2 9">
        <name>a divalent metal cation</name>
        <dbReference type="ChEBI" id="CHEBI:60240"/>
    </cofactor>
</comment>
<dbReference type="Gene3D" id="3.50.30.40">
    <property type="entry name" value="Ribonuclease E inhibitor RraA/RraA-like"/>
    <property type="match status" value="1"/>
</dbReference>
<reference evidence="11" key="1">
    <citation type="journal article" date="2019" name="Int. J. Syst. Evol. Microbiol.">
        <title>The Global Catalogue of Microorganisms (GCM) 10K type strain sequencing project: providing services to taxonomists for standard genome sequencing and annotation.</title>
        <authorList>
            <consortium name="The Broad Institute Genomics Platform"/>
            <consortium name="The Broad Institute Genome Sequencing Center for Infectious Disease"/>
            <person name="Wu L."/>
            <person name="Ma J."/>
        </authorList>
    </citation>
    <scope>NUCLEOTIDE SEQUENCE [LARGE SCALE GENOMIC DNA]</scope>
    <source>
        <strain evidence="11">JCM 16929</strain>
    </source>
</reference>
<proteinExistence type="inferred from homology"/>
<dbReference type="RefSeq" id="WP_344804928.1">
    <property type="nucleotide sequence ID" value="NZ_BAABAB010000016.1"/>
</dbReference>
<dbReference type="NCBIfam" id="TIGR01935">
    <property type="entry name" value="NOT-MenG"/>
    <property type="match status" value="1"/>
</dbReference>
<comment type="catalytic activity">
    <reaction evidence="8 9">
        <text>oxaloacetate + H(+) = pyruvate + CO2</text>
        <dbReference type="Rhea" id="RHEA:15641"/>
        <dbReference type="ChEBI" id="CHEBI:15361"/>
        <dbReference type="ChEBI" id="CHEBI:15378"/>
        <dbReference type="ChEBI" id="CHEBI:16452"/>
        <dbReference type="ChEBI" id="CHEBI:16526"/>
        <dbReference type="EC" id="4.1.1.112"/>
    </reaction>
</comment>
<comment type="function">
    <text evidence="7 9">Catalyzes the aldol cleavage of 4-hydroxy-4-methyl-2-oxoglutarate (HMG) into 2 molecules of pyruvate. Also contains a secondary oxaloacetate (OAA) decarboxylase activity due to the common pyruvate enolate transition state formed following C-C bond cleavage in the retro-aldol and decarboxylation reactions.</text>
</comment>
<evidence type="ECO:0000256" key="5">
    <source>
        <dbReference type="ARBA" id="ARBA00022723"/>
    </source>
</evidence>
<name>A0ABP7A0I4_9ACTN</name>
<dbReference type="EC" id="4.1.1.112" evidence="9"/>
<dbReference type="Proteomes" id="UP001501490">
    <property type="component" value="Unassembled WGS sequence"/>
</dbReference>
<dbReference type="Pfam" id="PF03737">
    <property type="entry name" value="RraA-like"/>
    <property type="match status" value="1"/>
</dbReference>
<dbReference type="PANTHER" id="PTHR33254">
    <property type="entry name" value="4-HYDROXY-4-METHYL-2-OXOGLUTARATE ALDOLASE 3-RELATED"/>
    <property type="match status" value="1"/>
</dbReference>
<keyword evidence="11" id="KW-1185">Reference proteome</keyword>
<comment type="similarity">
    <text evidence="3 9">Belongs to the class II aldolase/RraA-like family.</text>
</comment>
<protein>
    <recommendedName>
        <fullName evidence="9">4-hydroxy-4-methyl-2-oxoglutarate aldolase</fullName>
        <shortName evidence="9">HMG aldolase</shortName>
        <ecNumber evidence="9">4.1.1.112</ecNumber>
        <ecNumber evidence="9">4.1.3.17</ecNumber>
    </recommendedName>
    <alternativeName>
        <fullName evidence="9">Oxaloacetate decarboxylase</fullName>
    </alternativeName>
</protein>
<evidence type="ECO:0000256" key="3">
    <source>
        <dbReference type="ARBA" id="ARBA00008621"/>
    </source>
</evidence>
<evidence type="ECO:0000256" key="6">
    <source>
        <dbReference type="ARBA" id="ARBA00023239"/>
    </source>
</evidence>
<accession>A0ABP7A0I4</accession>